<keyword evidence="1" id="KW-0472">Membrane</keyword>
<dbReference type="EMBL" id="PRLM01000003">
    <property type="protein sequence ID" value="RYC74857.1"/>
    <property type="molecule type" value="Genomic_DNA"/>
</dbReference>
<evidence type="ECO:0000313" key="3">
    <source>
        <dbReference type="EMBL" id="RYC74857.1"/>
    </source>
</evidence>
<evidence type="ECO:0000256" key="1">
    <source>
        <dbReference type="SAM" id="Phobius"/>
    </source>
</evidence>
<reference evidence="3 4" key="2">
    <citation type="journal article" date="2020" name="Cell Rep.">
        <title>Acquisition and Adaptation of Ultra-small Parasitic Reduced Genome Bacteria to Mammalian Hosts.</title>
        <authorList>
            <person name="McLean J.S."/>
            <person name="Bor B."/>
            <person name="Kerns K.A."/>
            <person name="Liu Q."/>
            <person name="To T.T."/>
            <person name="Solden L."/>
            <person name="Hendrickson E.L."/>
            <person name="Wrighton K."/>
            <person name="Shi W."/>
            <person name="He X."/>
        </authorList>
    </citation>
    <scope>NUCLEOTIDE SEQUENCE [LARGE SCALE GENOMIC DNA]</scope>
    <source>
        <strain evidence="3 4">TM7_G3_2_Rum_HOT_351B</strain>
    </source>
</reference>
<dbReference type="InterPro" id="IPR037524">
    <property type="entry name" value="PA14/GLEYA"/>
</dbReference>
<name>A0ABY0FM18_9BACT</name>
<dbReference type="InterPro" id="IPR051154">
    <property type="entry name" value="Prespore-cell_inducing_factor"/>
</dbReference>
<sequence length="373" mass="40154">MKQKKNKSQMFGIVALGVLGVGAIAAIFGLSNTVADIAEKAVSKTPDAILVSAGVSEEELVSVPVVYFDQRADECVDLYDAGLSKALYARQFEWTGCGYYNKAVEEGLVEFELGSDYLPVAVGGKLTPNRGIDLTRWFNAVDGKSSSYAGTLKMQYRARGAEFTFEDKEFYPLDRVEFSVGDAVNSDGHNHLFTMNFAVPFTVLGSGMEEFTVTADDDTFVFVGDRLAIDMGGVHDATTGKFVIHEDGEVYVGVDGEELAYSGVNVEKGNGSIVRIFHADRDSASSTFSVKFAGMNLSVTDTKLAEGNDGGVQIVYDPNDPTYVAPLGESSVFRPDSTKGLIVMATIEGVVIVAISVLVVSVARLMIKRRVDK</sequence>
<keyword evidence="1" id="KW-0812">Transmembrane</keyword>
<accession>A0ABY0FM18</accession>
<protein>
    <recommendedName>
        <fullName evidence="2">PA14 domain-containing protein</fullName>
    </recommendedName>
</protein>
<dbReference type="PANTHER" id="PTHR31137">
    <property type="entry name" value="PROTEIN PSIB-RELATED-RELATED"/>
    <property type="match status" value="1"/>
</dbReference>
<organism evidence="3 4">
    <name type="scientific">Candidatus Nanosyncoccus alces</name>
    <dbReference type="NCBI Taxonomy" id="2171997"/>
    <lineage>
        <taxon>Bacteria</taxon>
        <taxon>Candidatus Saccharimonadota</taxon>
        <taxon>Candidatus Nanosyncoccalia</taxon>
        <taxon>Candidatus Nanosyncoccales</taxon>
        <taxon>Candidatus Nanosyncoccaceae</taxon>
        <taxon>Candidatus Nanosyncoccus</taxon>
    </lineage>
</organism>
<feature type="transmembrane region" description="Helical" evidence="1">
    <location>
        <begin position="341"/>
        <end position="367"/>
    </location>
</feature>
<proteinExistence type="predicted"/>
<dbReference type="Proteomes" id="UP001191019">
    <property type="component" value="Unassembled WGS sequence"/>
</dbReference>
<dbReference type="PANTHER" id="PTHR31137:SF5">
    <property type="entry name" value="PROTEIN PSIQ-RELATED"/>
    <property type="match status" value="1"/>
</dbReference>
<evidence type="ECO:0000313" key="4">
    <source>
        <dbReference type="Proteomes" id="UP001191019"/>
    </source>
</evidence>
<evidence type="ECO:0000259" key="2">
    <source>
        <dbReference type="PROSITE" id="PS51820"/>
    </source>
</evidence>
<gene>
    <name evidence="3" type="ORF">G3RUM_00406</name>
</gene>
<keyword evidence="4" id="KW-1185">Reference proteome</keyword>
<reference evidence="3 4" key="1">
    <citation type="journal article" date="2018" name="bioRxiv">
        <title>Evidence of independent acquisition and adaption of ultra-small bacteria to human hosts across the highly diverse yet reduced genomes of the phylum Saccharibacteria.</title>
        <authorList>
            <person name="McLean J.S."/>
            <person name="Bor B."/>
            <person name="To T.T."/>
            <person name="Liu Q."/>
            <person name="Kearns K.A."/>
            <person name="Solden L.M."/>
            <person name="Wrighton K.C."/>
            <person name="He X."/>
            <person name="Shi W."/>
        </authorList>
    </citation>
    <scope>NUCLEOTIDE SEQUENCE [LARGE SCALE GENOMIC DNA]</scope>
    <source>
        <strain evidence="3 4">TM7_G3_2_Rum_HOT_351B</strain>
    </source>
</reference>
<dbReference type="PROSITE" id="PS51820">
    <property type="entry name" value="PA14"/>
    <property type="match status" value="1"/>
</dbReference>
<keyword evidence="1" id="KW-1133">Transmembrane helix</keyword>
<dbReference type="RefSeq" id="WP_129734888.1">
    <property type="nucleotide sequence ID" value="NZ_PRLM01000003.1"/>
</dbReference>
<feature type="domain" description="PA14" evidence="2">
    <location>
        <begin position="147"/>
        <end position="308"/>
    </location>
</feature>
<comment type="caution">
    <text evidence="3">The sequence shown here is derived from an EMBL/GenBank/DDBJ whole genome shotgun (WGS) entry which is preliminary data.</text>
</comment>